<organism evidence="1">
    <name type="scientific">Eutreptiella gymnastica</name>
    <dbReference type="NCBI Taxonomy" id="73025"/>
    <lineage>
        <taxon>Eukaryota</taxon>
        <taxon>Discoba</taxon>
        <taxon>Euglenozoa</taxon>
        <taxon>Euglenida</taxon>
        <taxon>Spirocuta</taxon>
        <taxon>Euglenophyceae</taxon>
        <taxon>Eutreptiales</taxon>
        <taxon>Eutreptiaceae</taxon>
        <taxon>Eutreptiella</taxon>
    </lineage>
</organism>
<evidence type="ECO:0000313" key="1">
    <source>
        <dbReference type="EMBL" id="CAD9024543.1"/>
    </source>
</evidence>
<name>A0A7S1IWH1_9EUGL</name>
<accession>A0A7S1IWH1</accession>
<gene>
    <name evidence="1" type="ORF">EGYM00392_LOCUS35668</name>
</gene>
<protein>
    <submittedName>
        <fullName evidence="1">Uncharacterized protein</fullName>
    </submittedName>
</protein>
<reference evidence="1" key="1">
    <citation type="submission" date="2021-01" db="EMBL/GenBank/DDBJ databases">
        <authorList>
            <person name="Corre E."/>
            <person name="Pelletier E."/>
            <person name="Niang G."/>
            <person name="Scheremetjew M."/>
            <person name="Finn R."/>
            <person name="Kale V."/>
            <person name="Holt S."/>
            <person name="Cochrane G."/>
            <person name="Meng A."/>
            <person name="Brown T."/>
            <person name="Cohen L."/>
        </authorList>
    </citation>
    <scope>NUCLEOTIDE SEQUENCE</scope>
    <source>
        <strain evidence="1">NIES-381</strain>
    </source>
</reference>
<sequence>MGPGPNDRNLPIVWHIWEQRRIVGGSELSVMVATGVDQRCGCEQVCWRRLVGGNRRGMWMMRAKQNECKLLFQRGHELQQVLLCQTTGLQQEISVRVLSIVKADDGWARSGEGGGGR</sequence>
<proteinExistence type="predicted"/>
<dbReference type="AlphaFoldDB" id="A0A7S1IWH1"/>
<dbReference type="EMBL" id="HBGA01095516">
    <property type="protein sequence ID" value="CAD9024543.1"/>
    <property type="molecule type" value="Transcribed_RNA"/>
</dbReference>